<accession>A0ABD1KYB6</accession>
<dbReference type="Pfam" id="PF02140">
    <property type="entry name" value="SUEL_Lectin"/>
    <property type="match status" value="2"/>
</dbReference>
<sequence length="174" mass="20071">MFLPCFLNRCNGLSECSVPVIPEVLSEPCPGTYKYLKVSFLCLKARRSVTCQNMYNLISCAWPEKLLILHANYGRRAERFCDKGNTTTTDCINAVTQDVKNWCKPWGDRCYVLASNYLYSDPCYDYSKYLEVVYMCLYLGKVMPDSFCVRVFRTESRQCSSSLLDFSTHHTEGF</sequence>
<organism evidence="4 5">
    <name type="scientific">Coilia grayii</name>
    <name type="common">Gray's grenadier anchovy</name>
    <dbReference type="NCBI Taxonomy" id="363190"/>
    <lineage>
        <taxon>Eukaryota</taxon>
        <taxon>Metazoa</taxon>
        <taxon>Chordata</taxon>
        <taxon>Craniata</taxon>
        <taxon>Vertebrata</taxon>
        <taxon>Euteleostomi</taxon>
        <taxon>Actinopterygii</taxon>
        <taxon>Neopterygii</taxon>
        <taxon>Teleostei</taxon>
        <taxon>Clupei</taxon>
        <taxon>Clupeiformes</taxon>
        <taxon>Clupeoidei</taxon>
        <taxon>Engraulidae</taxon>
        <taxon>Coilinae</taxon>
        <taxon>Coilia</taxon>
    </lineage>
</organism>
<keyword evidence="1" id="KW-0430">Lectin</keyword>
<feature type="domain" description="SUEL-type lectin" evidence="3">
    <location>
        <begin position="58"/>
        <end position="136"/>
    </location>
</feature>
<dbReference type="Proteomes" id="UP001591681">
    <property type="component" value="Unassembled WGS sequence"/>
</dbReference>
<dbReference type="Gene3D" id="2.60.120.740">
    <property type="match status" value="2"/>
</dbReference>
<evidence type="ECO:0000313" key="5">
    <source>
        <dbReference type="Proteomes" id="UP001591681"/>
    </source>
</evidence>
<name>A0ABD1KYB6_9TELE</name>
<feature type="domain" description="SUEL-type lectin" evidence="3">
    <location>
        <begin position="8"/>
        <end position="42"/>
    </location>
</feature>
<dbReference type="GO" id="GO:0030246">
    <property type="term" value="F:carbohydrate binding"/>
    <property type="evidence" value="ECO:0007669"/>
    <property type="project" value="UniProtKB-KW"/>
</dbReference>
<comment type="caution">
    <text evidence="4">The sequence shown here is derived from an EMBL/GenBank/DDBJ whole genome shotgun (WGS) entry which is preliminary data.</text>
</comment>
<dbReference type="EMBL" id="JBHFQA010000001">
    <property type="protein sequence ID" value="KAL2104155.1"/>
    <property type="molecule type" value="Genomic_DNA"/>
</dbReference>
<keyword evidence="2" id="KW-0677">Repeat</keyword>
<keyword evidence="5" id="KW-1185">Reference proteome</keyword>
<dbReference type="InterPro" id="IPR043159">
    <property type="entry name" value="Lectin_gal-bd_sf"/>
</dbReference>
<dbReference type="InterPro" id="IPR000922">
    <property type="entry name" value="Lectin_gal-bd_dom"/>
</dbReference>
<gene>
    <name evidence="4" type="ORF">ACEWY4_001023</name>
</gene>
<dbReference type="AlphaFoldDB" id="A0ABD1KYB6"/>
<evidence type="ECO:0000259" key="3">
    <source>
        <dbReference type="Pfam" id="PF02140"/>
    </source>
</evidence>
<reference evidence="4 5" key="1">
    <citation type="submission" date="2024-09" db="EMBL/GenBank/DDBJ databases">
        <title>A chromosome-level genome assembly of Gray's grenadier anchovy, Coilia grayii.</title>
        <authorList>
            <person name="Fu Z."/>
        </authorList>
    </citation>
    <scope>NUCLEOTIDE SEQUENCE [LARGE SCALE GENOMIC DNA]</scope>
    <source>
        <strain evidence="4">G4</strain>
        <tissue evidence="4">Muscle</tissue>
    </source>
</reference>
<evidence type="ECO:0000313" key="4">
    <source>
        <dbReference type="EMBL" id="KAL2104155.1"/>
    </source>
</evidence>
<evidence type="ECO:0000256" key="1">
    <source>
        <dbReference type="ARBA" id="ARBA00022734"/>
    </source>
</evidence>
<protein>
    <recommendedName>
        <fullName evidence="3">SUEL-type lectin domain-containing protein</fullName>
    </recommendedName>
</protein>
<evidence type="ECO:0000256" key="2">
    <source>
        <dbReference type="ARBA" id="ARBA00022737"/>
    </source>
</evidence>
<proteinExistence type="predicted"/>
<dbReference type="PANTHER" id="PTHR46780">
    <property type="entry name" value="PROTEIN EVA-1"/>
    <property type="match status" value="1"/>
</dbReference>